<dbReference type="InterPro" id="IPR016035">
    <property type="entry name" value="Acyl_Trfase/lysoPLipase"/>
</dbReference>
<dbReference type="SMART" id="SM00826">
    <property type="entry name" value="PKS_DH"/>
    <property type="match status" value="1"/>
</dbReference>
<evidence type="ECO:0000313" key="13">
    <source>
        <dbReference type="EMBL" id="GAA1952205.1"/>
    </source>
</evidence>
<comment type="pathway">
    <text evidence="2">Antibiotic biosynthesis.</text>
</comment>
<dbReference type="InterPro" id="IPR014043">
    <property type="entry name" value="Acyl_transferase_dom"/>
</dbReference>
<dbReference type="InterPro" id="IPR013968">
    <property type="entry name" value="PKS_KR"/>
</dbReference>
<dbReference type="PROSITE" id="PS52019">
    <property type="entry name" value="PKS_MFAS_DH"/>
    <property type="match status" value="1"/>
</dbReference>
<reference evidence="13 14" key="1">
    <citation type="journal article" date="2019" name="Int. J. Syst. Evol. Microbiol.">
        <title>The Global Catalogue of Microorganisms (GCM) 10K type strain sequencing project: providing services to taxonomists for standard genome sequencing and annotation.</title>
        <authorList>
            <consortium name="The Broad Institute Genomics Platform"/>
            <consortium name="The Broad Institute Genome Sequencing Center for Infectious Disease"/>
            <person name="Wu L."/>
            <person name="Ma J."/>
        </authorList>
    </citation>
    <scope>NUCLEOTIDE SEQUENCE [LARGE SCALE GENOMIC DNA]</scope>
    <source>
        <strain evidence="13 14">JCM 14545</strain>
    </source>
</reference>
<dbReference type="Pfam" id="PF08990">
    <property type="entry name" value="Docking"/>
    <property type="match status" value="1"/>
</dbReference>
<evidence type="ECO:0000259" key="12">
    <source>
        <dbReference type="PROSITE" id="PS52019"/>
    </source>
</evidence>
<dbReference type="CDD" id="cd08956">
    <property type="entry name" value="KR_3_FAS_SDR_x"/>
    <property type="match status" value="1"/>
</dbReference>
<keyword evidence="8" id="KW-0012">Acyltransferase</keyword>
<dbReference type="CDD" id="cd08952">
    <property type="entry name" value="KR_1_SDR_x"/>
    <property type="match status" value="1"/>
</dbReference>
<dbReference type="InterPro" id="IPR049900">
    <property type="entry name" value="PKS_mFAS_DH"/>
</dbReference>
<dbReference type="Pfam" id="PF18369">
    <property type="entry name" value="PKS_DE"/>
    <property type="match status" value="1"/>
</dbReference>
<dbReference type="SUPFAM" id="SSF47336">
    <property type="entry name" value="ACP-like"/>
    <property type="match status" value="2"/>
</dbReference>
<dbReference type="Gene3D" id="3.40.366.10">
    <property type="entry name" value="Malonyl-Coenzyme A Acyl Carrier Protein, domain 2"/>
    <property type="match status" value="2"/>
</dbReference>
<dbReference type="InterPro" id="IPR020807">
    <property type="entry name" value="PKS_DH"/>
</dbReference>
<dbReference type="Pfam" id="PF22953">
    <property type="entry name" value="SpnB_Rossmann"/>
    <property type="match status" value="1"/>
</dbReference>
<dbReference type="InterPro" id="IPR009081">
    <property type="entry name" value="PP-bd_ACP"/>
</dbReference>
<comment type="cofactor">
    <cofactor evidence="1">
        <name>pantetheine 4'-phosphate</name>
        <dbReference type="ChEBI" id="CHEBI:47942"/>
    </cofactor>
</comment>
<evidence type="ECO:0000256" key="6">
    <source>
        <dbReference type="ARBA" id="ARBA00023194"/>
    </source>
</evidence>
<dbReference type="SUPFAM" id="SSF51735">
    <property type="entry name" value="NAD(P)-binding Rossmann-fold domains"/>
    <property type="match status" value="4"/>
</dbReference>
<dbReference type="InterPro" id="IPR036736">
    <property type="entry name" value="ACP-like_sf"/>
</dbReference>
<gene>
    <name evidence="13" type="ORF">GCM10009754_21410</name>
</gene>
<dbReference type="Pfam" id="PF14765">
    <property type="entry name" value="PS-DH"/>
    <property type="match status" value="1"/>
</dbReference>
<evidence type="ECO:0000259" key="11">
    <source>
        <dbReference type="PROSITE" id="PS52004"/>
    </source>
</evidence>
<keyword evidence="5" id="KW-0808">Transferase</keyword>
<feature type="active site" description="Proton acceptor; for dehydratase activity" evidence="9">
    <location>
        <position position="947"/>
    </location>
</feature>
<dbReference type="InterPro" id="IPR014030">
    <property type="entry name" value="Ketoacyl_synth_N"/>
</dbReference>
<dbReference type="InterPro" id="IPR001227">
    <property type="entry name" value="Ac_transferase_dom_sf"/>
</dbReference>
<dbReference type="PROSITE" id="PS52004">
    <property type="entry name" value="KS3_2"/>
    <property type="match status" value="2"/>
</dbReference>
<dbReference type="InterPro" id="IPR042104">
    <property type="entry name" value="PKS_dehydratase_sf"/>
</dbReference>
<dbReference type="InterPro" id="IPR018201">
    <property type="entry name" value="Ketoacyl_synth_AS"/>
</dbReference>
<protein>
    <submittedName>
        <fullName evidence="13">Uncharacterized protein</fullName>
    </submittedName>
</protein>
<dbReference type="Pfam" id="PF16197">
    <property type="entry name" value="KAsynt_C_assoc"/>
    <property type="match status" value="2"/>
</dbReference>
<evidence type="ECO:0000256" key="8">
    <source>
        <dbReference type="ARBA" id="ARBA00023315"/>
    </source>
</evidence>
<dbReference type="InterPro" id="IPR016039">
    <property type="entry name" value="Thiolase-like"/>
</dbReference>
<dbReference type="PANTHER" id="PTHR43775:SF51">
    <property type="entry name" value="INACTIVE PHENOLPHTHIOCEROL SYNTHESIS POLYKETIDE SYNTHASE TYPE I PKS1-RELATED"/>
    <property type="match status" value="1"/>
</dbReference>
<dbReference type="Pfam" id="PF00698">
    <property type="entry name" value="Acyl_transf_1"/>
    <property type="match status" value="2"/>
</dbReference>
<evidence type="ECO:0000259" key="10">
    <source>
        <dbReference type="PROSITE" id="PS50075"/>
    </source>
</evidence>
<dbReference type="InterPro" id="IPR032821">
    <property type="entry name" value="PKS_assoc"/>
</dbReference>
<organism evidence="13 14">
    <name type="scientific">Amycolatopsis minnesotensis</name>
    <dbReference type="NCBI Taxonomy" id="337894"/>
    <lineage>
        <taxon>Bacteria</taxon>
        <taxon>Bacillati</taxon>
        <taxon>Actinomycetota</taxon>
        <taxon>Actinomycetes</taxon>
        <taxon>Pseudonocardiales</taxon>
        <taxon>Pseudonocardiaceae</taxon>
        <taxon>Amycolatopsis</taxon>
    </lineage>
</organism>
<feature type="region of interest" description="C-terminal hotdog fold" evidence="9">
    <location>
        <begin position="1044"/>
        <end position="1170"/>
    </location>
</feature>
<proteinExistence type="predicted"/>
<evidence type="ECO:0000313" key="14">
    <source>
        <dbReference type="Proteomes" id="UP001501116"/>
    </source>
</evidence>
<dbReference type="InterPro" id="IPR041618">
    <property type="entry name" value="PKS_DE"/>
</dbReference>
<accession>A0ABN2QKF7</accession>
<sequence>MAKEDELVENLKWVTTELRQARRQLRAAEERGHEPIAVVGMACRYPGGVESPDDLWDLVAEGRDAITEFPADRGWDIDGLYHPDPGREGSFYIKHGGFLSGAGDFDAEFFGISPREALAMDPQQRLLLEVAWEAIERAGIAPHALRGSGTGVFAGAPSSLYGLGSPDWTPDLEGYGLTGGAVGVLSGRIAYTLGLEGPAVSVDTMCSTSLVALHLACRALRDGDCGLALAGGVTVMPTVGAFIEFSRQRGLSPDGRCRAFSAEASGAGWSEGAGLVVLERLSDAVRNGHRVLAVVRGSAINSDGASNGLTAPSASAQQRVIGQALEDARLAAEQVDVVEAHGTGTPLGDPIEARALLATYGVQRGQRPALRLGTLKSNIGHTQAASGIGGLIKMIMALRHETMPKTLHAEHPTPEADWSAGGVRLLTEAEPWPAGDEPRRAAISSFGASGTNAHVILEEAATEAAPEEPSAGIAPWVITATNEQALREQASRLRGLTGPVRAGYALATTRTPFACRAVLVGEHDTALRALESGEPSATLATGVADLSGKVAFVFPGQGAQWAGMARELLDSSPVFAERIEACEAALSPYVGWSLRAVLREEPSAPALDHDGTVQPALFAVMVSLAALWQSYGVRPSAVIGHSQGEIAAAHVAGALSLEDAAKIVALRCRELEKLGRDSGLLSVAAPESVVEQDLAGGGVTIAALNGPSAVVVAGAVDELARLKERWEAKGIRARRVPIDYASHSARVEPLREDLLTVFDGISPRATEIPFYSTVDVEEVDGAQLGAGYWYRNLREPVRFAPGIRKLVDAGFDSFVELGARPVLTAAVQDIVDDAGAEAVVVGSLRRDDGGLDRFLISLAEAYVRGVDVDWAAAFPAGTTAASLPTYAFQRRRYWLSTPGRPGEAALPPGLARTGHPLLTASIALGDGDGFLFTGKLSADAEPWLAGHEVLGAAVVPGSTFVELALRAAEQVGATAVGELTMHEPLVLPARGDIALRVLLGPADDAGRRPLTVHSRPESAEDAFPWTRNASGFAGAVVVDGGEELTAWPPAGAVPVNEPLPEALRSVWRAGGDVYAEIEAGEEAESFVLHPALLDAALSAAGFAESAVDGPLLPFAWRGIVLHATGASSLRCRISFPAGDELAIRLADSAGQPVVSVESLRLRPATGDLLRSSTEDDSWYGLDWVPSTATATAAACLLGEDEFGFGGRFGGVRLSDSDAPLVLAPFAPDTTLPVHERARALVLRVLDTVRTWLAENEDSDRRLVIVTRGAATDPAAAAVGGFVRSVQAEHPGRLALVDFGQGAEDALLAAVAAGEPQVRAVDGRAVVPRLARVRPEPSGPARFEGTVLVTGSATGLGGLIARHLLDRHGVDRVLLLSRRGKDAPGAAGLGDGLLPLAVDVSDREALAKVLAEYPVRGIVHTAAVVDDGLLASVTADQVGRVFTAKVDTAVALHELTEGMGLSAFVLFSSVAGVLGGAGQASYTAANAFLDALAERRVRDGLPAVSLAWGLSALKGGMAGRLSDAELDRGTRSGLVPMAAEETLRLFDAVCAAGVAHAVPARLDLGAWREPGVLVPAVLRALVGTKVRRAGGRAGGDRAALADRIVALAPADRLDALLEVVNAQASAVLGRAGSDTLEPDRAFRDFGFDSLTAVDLRNRLGAAAGVRLPATAVFDFPTPRALAAELVRLCTGETNDAPSVAVRQSTEDETLAVVGMGCRFGGGVDSPAALWDVVAGGVDVMGRTPPGRGWSRGIGGFLTDVAGFDAAFFGISPREALAMDPQQRLVLECAWEALETAGADPRALRGSDTGVFIGSSLHDYAERTKNLPEVEGLLATGNAASVLSGRVSYLFGFEGPSVSVDTACSSSLVALHLAVQALRSGECSLALAGGATIMATEAMFAEFERQGGLSPDGRCKAFGDGADGTAWGEGVGVLAVERLADAERLGHEVLAVVRGTAINSDGASNGLTAPNGPSQQRVIRRALAGAGLAPSDVDVVEAHGTGTKLGDPVEAQALLATYGQDRAHPLLLGSVKSNIGHTQAAAGAAGLIKVIEAMRHGVVPPTLHADRPSSEVDWTAGAVELATAERAWPEADRPRRAGVSAFGVSGTNAHVIVEQAPPKPVPERTPPTGFVPWIVSARGTRALRGQLTALTGLPGNPADTGFSLTARATFEDRAVLVGANAADFEAELTALEAEATGVVTGRAVPGGPGRTVFVFPGQGAQWVGMGGRLWAESPVFAEAMSECAAVLDGLVDWSLREVVTAEEGSAAAELLDRVDVVQPALCAMMISLARVWQHHGVLPDAVLGHSQGEVAAACVAGVLTLSEALGVAVARSRLIRALPSGGGMLSVLASEEALAPVLGDGVGVAAVNGPSAVVLSGEVPALERVVSWCAERNLRSRWVPVDYASHSSYVDAVRDDLVAALDGLSPRRATVAFHSTVLGALVEGPELDAGYWFRNLRDPVRFGPGVEDLARGGHGCFVELSPHPVLTMSVEEVVGTGVVVGSLRRGDGGLDRFLRSLGEVWVRGVDVDWSVSFDGAARVPLPTYAFDRRDYWPEAVPEPAGAGAAADFWTAVESGDADLLAKLVDGQSTEDNAWPEVLPRLASWWNGRRAEGVTRDWRYRITWAPREAPRAADTGRWLLVVPADGDPAWTGSVTAALRAGHAGELAVVPVAADVTASGLAALIKAAGRFDRVISTLTEERGWLDHGVARSWWLSALLVRALAELGTTAPVWNVTRQAVAEFGDAVLPERSGDWALGRVIGLEQPDRWAGTVDLPAGFGDETARLLAGVLASAGEEDQLAIRDGKLFGRRLTRDTAGESGGLRKRATGDGAVLVSGGTGGIGARLAEWLAEAGETELVLVSRSGREASGVEALLARLAERGARAEVLACDVADRAAVERLSAGLAADGVRVGSVYHASGAVDDAPVLEADLGSWARVCGPKVLGAQNLEAVFGPGLEFVVFSSNAGVWGSAGQGAYAAANGFLDGFAAARRARGEHGLSIAWGAWGEVGLAAEPAAAANLERQGVRPMDPALAMDVLGAAVEADETFLAVADVDWARFAPIYTLARARPLIGTIPEAAGTGPVAAEAAPGDLLAELGSLTRADREEFLVRLVSTQAAAVLRYDESEALDADKAFRELGFDSLTAVDLRNDLGRRTGLALPPTLVFDHPTVAALAAHLHELLLPSATPDSGLDQFEEAMATADLDEAERSRIAERLRMLLRTVDRSSERGAGSATEQLGSASDDEIFDFIDNQLRRS</sequence>
<dbReference type="InterPro" id="IPR050091">
    <property type="entry name" value="PKS_NRPS_Biosynth_Enz"/>
</dbReference>
<dbReference type="Pfam" id="PF08659">
    <property type="entry name" value="KR"/>
    <property type="match status" value="2"/>
</dbReference>
<dbReference type="Gene3D" id="3.10.129.110">
    <property type="entry name" value="Polyketide synthase dehydratase"/>
    <property type="match status" value="1"/>
</dbReference>
<feature type="region of interest" description="N-terminal hotdog fold" evidence="9">
    <location>
        <begin position="915"/>
        <end position="1033"/>
    </location>
</feature>
<dbReference type="Pfam" id="PF21089">
    <property type="entry name" value="PKS_DH_N"/>
    <property type="match status" value="1"/>
</dbReference>
<keyword evidence="6" id="KW-0045">Antibiotic biosynthesis</keyword>
<dbReference type="CDD" id="cd00833">
    <property type="entry name" value="PKS"/>
    <property type="match status" value="2"/>
</dbReference>
<dbReference type="SMART" id="SM00823">
    <property type="entry name" value="PKS_PP"/>
    <property type="match status" value="2"/>
</dbReference>
<feature type="domain" description="Carrier" evidence="10">
    <location>
        <begin position="3103"/>
        <end position="3178"/>
    </location>
</feature>
<dbReference type="InterPro" id="IPR049552">
    <property type="entry name" value="PKS_DH_N"/>
</dbReference>
<keyword evidence="3" id="KW-0596">Phosphopantetheine</keyword>
<dbReference type="Gene3D" id="6.10.140.1830">
    <property type="match status" value="1"/>
</dbReference>
<dbReference type="Gene3D" id="3.30.70.3290">
    <property type="match status" value="2"/>
</dbReference>
<dbReference type="InterPro" id="IPR049551">
    <property type="entry name" value="PKS_DH_C"/>
</dbReference>
<dbReference type="SUPFAM" id="SSF52151">
    <property type="entry name" value="FabD/lysophospholipase-like"/>
    <property type="match status" value="2"/>
</dbReference>
<evidence type="ECO:0000256" key="7">
    <source>
        <dbReference type="ARBA" id="ARBA00023268"/>
    </source>
</evidence>
<dbReference type="Pfam" id="PF00109">
    <property type="entry name" value="ketoacyl-synt"/>
    <property type="match status" value="2"/>
</dbReference>
<feature type="domain" description="PKS/mFAS DH" evidence="12">
    <location>
        <begin position="915"/>
        <end position="1170"/>
    </location>
</feature>
<dbReference type="SUPFAM" id="SSF55048">
    <property type="entry name" value="Probable ACP-binding domain of malonyl-CoA ACP transacylase"/>
    <property type="match status" value="2"/>
</dbReference>
<evidence type="ECO:0000256" key="2">
    <source>
        <dbReference type="ARBA" id="ARBA00004792"/>
    </source>
</evidence>
<dbReference type="EMBL" id="BAAANN010000007">
    <property type="protein sequence ID" value="GAA1952205.1"/>
    <property type="molecule type" value="Genomic_DNA"/>
</dbReference>
<dbReference type="PROSITE" id="PS50075">
    <property type="entry name" value="CARRIER"/>
    <property type="match status" value="2"/>
</dbReference>
<keyword evidence="7" id="KW-0511">Multifunctional enzyme</keyword>
<dbReference type="Gene3D" id="3.40.50.720">
    <property type="entry name" value="NAD(P)-binding Rossmann-like Domain"/>
    <property type="match status" value="2"/>
</dbReference>
<dbReference type="SUPFAM" id="SSF53901">
    <property type="entry name" value="Thiolase-like"/>
    <property type="match status" value="2"/>
</dbReference>
<dbReference type="InterPro" id="IPR057326">
    <property type="entry name" value="KR_dom"/>
</dbReference>
<name>A0ABN2QKF7_9PSEU</name>
<dbReference type="Pfam" id="PF00550">
    <property type="entry name" value="PP-binding"/>
    <property type="match status" value="2"/>
</dbReference>
<dbReference type="PANTHER" id="PTHR43775">
    <property type="entry name" value="FATTY ACID SYNTHASE"/>
    <property type="match status" value="1"/>
</dbReference>
<dbReference type="InterPro" id="IPR020806">
    <property type="entry name" value="PKS_PP-bd"/>
</dbReference>
<comment type="caution">
    <text evidence="13">The sequence shown here is derived from an EMBL/GenBank/DDBJ whole genome shotgun (WGS) entry which is preliminary data.</text>
</comment>
<dbReference type="PROSITE" id="PS00012">
    <property type="entry name" value="PHOSPHOPANTETHEINE"/>
    <property type="match status" value="2"/>
</dbReference>
<keyword evidence="14" id="KW-1185">Reference proteome</keyword>
<feature type="active site" description="Proton donor; for dehydratase activity" evidence="9">
    <location>
        <position position="1094"/>
    </location>
</feature>
<dbReference type="InterPro" id="IPR055123">
    <property type="entry name" value="SpnB-like_Rossmann"/>
</dbReference>
<feature type="domain" description="Carrier" evidence="10">
    <location>
        <begin position="1613"/>
        <end position="1688"/>
    </location>
</feature>
<dbReference type="InterPro" id="IPR036291">
    <property type="entry name" value="NAD(P)-bd_dom_sf"/>
</dbReference>
<feature type="domain" description="Ketosynthase family 3 (KS3)" evidence="11">
    <location>
        <begin position="1706"/>
        <end position="2113"/>
    </location>
</feature>
<dbReference type="InterPro" id="IPR020841">
    <property type="entry name" value="PKS_Beta-ketoAc_synthase_dom"/>
</dbReference>
<dbReference type="SMART" id="SM00825">
    <property type="entry name" value="PKS_KS"/>
    <property type="match status" value="2"/>
</dbReference>
<dbReference type="SMART" id="SM00822">
    <property type="entry name" value="PKS_KR"/>
    <property type="match status" value="2"/>
</dbReference>
<evidence type="ECO:0000256" key="9">
    <source>
        <dbReference type="PROSITE-ProRule" id="PRU01363"/>
    </source>
</evidence>
<dbReference type="Gene3D" id="3.40.47.10">
    <property type="match status" value="2"/>
</dbReference>
<keyword evidence="4" id="KW-0597">Phosphoprotein</keyword>
<dbReference type="Gene3D" id="1.10.1200.10">
    <property type="entry name" value="ACP-like"/>
    <property type="match status" value="2"/>
</dbReference>
<evidence type="ECO:0000256" key="5">
    <source>
        <dbReference type="ARBA" id="ARBA00022679"/>
    </source>
</evidence>
<dbReference type="InterPro" id="IPR015083">
    <property type="entry name" value="NorB/c/GfsB-D-like_docking"/>
</dbReference>
<dbReference type="Proteomes" id="UP001501116">
    <property type="component" value="Unassembled WGS sequence"/>
</dbReference>
<dbReference type="Pfam" id="PF02801">
    <property type="entry name" value="Ketoacyl-synt_C"/>
    <property type="match status" value="2"/>
</dbReference>
<dbReference type="NCBIfam" id="NF045894">
    <property type="entry name" value="PKS_plus_SDR"/>
    <property type="match status" value="1"/>
</dbReference>
<evidence type="ECO:0000256" key="1">
    <source>
        <dbReference type="ARBA" id="ARBA00001957"/>
    </source>
</evidence>
<dbReference type="InterPro" id="IPR014031">
    <property type="entry name" value="Ketoacyl_synth_C"/>
</dbReference>
<evidence type="ECO:0000256" key="4">
    <source>
        <dbReference type="ARBA" id="ARBA00022553"/>
    </source>
</evidence>
<dbReference type="InterPro" id="IPR006162">
    <property type="entry name" value="Ppantetheine_attach_site"/>
</dbReference>
<dbReference type="PROSITE" id="PS00606">
    <property type="entry name" value="KS3_1"/>
    <property type="match status" value="1"/>
</dbReference>
<dbReference type="SMART" id="SM00827">
    <property type="entry name" value="PKS_AT"/>
    <property type="match status" value="2"/>
</dbReference>
<dbReference type="SMART" id="SM01294">
    <property type="entry name" value="PKS_PP_betabranch"/>
    <property type="match status" value="2"/>
</dbReference>
<dbReference type="InterPro" id="IPR016036">
    <property type="entry name" value="Malonyl_transacylase_ACP-bd"/>
</dbReference>
<feature type="domain" description="Ketosynthase family 3 (KS3)" evidence="11">
    <location>
        <begin position="33"/>
        <end position="459"/>
    </location>
</feature>
<evidence type="ECO:0000256" key="3">
    <source>
        <dbReference type="ARBA" id="ARBA00022450"/>
    </source>
</evidence>